<dbReference type="STRING" id="1121391.SAMN02745206_01304"/>
<dbReference type="AlphaFoldDB" id="A0A1M4YMS9"/>
<dbReference type="EMBL" id="FQVB01000010">
    <property type="protein sequence ID" value="SHF06937.1"/>
    <property type="molecule type" value="Genomic_DNA"/>
</dbReference>
<organism evidence="1 2">
    <name type="scientific">Desulfacinum infernum DSM 9756</name>
    <dbReference type="NCBI Taxonomy" id="1121391"/>
    <lineage>
        <taxon>Bacteria</taxon>
        <taxon>Pseudomonadati</taxon>
        <taxon>Thermodesulfobacteriota</taxon>
        <taxon>Syntrophobacteria</taxon>
        <taxon>Syntrophobacterales</taxon>
        <taxon>Syntrophobacteraceae</taxon>
        <taxon>Desulfacinum</taxon>
    </lineage>
</organism>
<evidence type="ECO:0000313" key="2">
    <source>
        <dbReference type="Proteomes" id="UP000184076"/>
    </source>
</evidence>
<gene>
    <name evidence="1" type="ORF">SAMN02745206_01304</name>
</gene>
<sequence length="41" mass="4261">MNALFFLAYSALVLTGCSLAVWTAAALARAENRGSSDGRKG</sequence>
<dbReference type="RefSeq" id="WP_281246581.1">
    <property type="nucleotide sequence ID" value="NZ_FQVB01000010.1"/>
</dbReference>
<protein>
    <submittedName>
        <fullName evidence="1">Uncharacterized protein</fullName>
    </submittedName>
</protein>
<keyword evidence="2" id="KW-1185">Reference proteome</keyword>
<proteinExistence type="predicted"/>
<name>A0A1M4YMS9_9BACT</name>
<reference evidence="2" key="1">
    <citation type="submission" date="2016-11" db="EMBL/GenBank/DDBJ databases">
        <authorList>
            <person name="Varghese N."/>
            <person name="Submissions S."/>
        </authorList>
    </citation>
    <scope>NUCLEOTIDE SEQUENCE [LARGE SCALE GENOMIC DNA]</scope>
    <source>
        <strain evidence="2">DSM 9756</strain>
    </source>
</reference>
<evidence type="ECO:0000313" key="1">
    <source>
        <dbReference type="EMBL" id="SHF06937.1"/>
    </source>
</evidence>
<dbReference type="Proteomes" id="UP000184076">
    <property type="component" value="Unassembled WGS sequence"/>
</dbReference>
<accession>A0A1M4YMS9</accession>